<evidence type="ECO:0000256" key="7">
    <source>
        <dbReference type="ARBA" id="ARBA00022705"/>
    </source>
</evidence>
<dbReference type="PROSITE" id="PS00447">
    <property type="entry name" value="DNA_POLYMERASE_A"/>
    <property type="match status" value="1"/>
</dbReference>
<evidence type="ECO:0000256" key="4">
    <source>
        <dbReference type="ARBA" id="ARBA00012417"/>
    </source>
</evidence>
<gene>
    <name evidence="17" type="ORF">NADFUDRAFT_60318</name>
</gene>
<evidence type="ECO:0000256" key="2">
    <source>
        <dbReference type="ARBA" id="ARBA00004173"/>
    </source>
</evidence>
<evidence type="ECO:0000256" key="13">
    <source>
        <dbReference type="ARBA" id="ARBA00049244"/>
    </source>
</evidence>
<dbReference type="InterPro" id="IPR041336">
    <property type="entry name" value="DNApol_Exo"/>
</dbReference>
<dbReference type="PANTHER" id="PTHR10267">
    <property type="entry name" value="DNA POLYMERASE SUBUNIT GAMMA-1"/>
    <property type="match status" value="1"/>
</dbReference>
<dbReference type="SMART" id="SM00482">
    <property type="entry name" value="POLAc"/>
    <property type="match status" value="1"/>
</dbReference>
<dbReference type="InterPro" id="IPR043502">
    <property type="entry name" value="DNA/RNA_pol_sf"/>
</dbReference>
<evidence type="ECO:0000256" key="11">
    <source>
        <dbReference type="ARBA" id="ARBA00023128"/>
    </source>
</evidence>
<dbReference type="AlphaFoldDB" id="A0A1E3PH76"/>
<keyword evidence="5" id="KW-0808">Transferase</keyword>
<evidence type="ECO:0000256" key="3">
    <source>
        <dbReference type="ARBA" id="ARBA00007705"/>
    </source>
</evidence>
<dbReference type="InterPro" id="IPR019760">
    <property type="entry name" value="DNA-dir_DNA_pol_A_CS"/>
</dbReference>
<dbReference type="Pfam" id="PF00476">
    <property type="entry name" value="DNA_pol_A"/>
    <property type="match status" value="1"/>
</dbReference>
<keyword evidence="10" id="KW-0238">DNA-binding</keyword>
<dbReference type="Pfam" id="PF18136">
    <property type="entry name" value="DNApol_Exo"/>
    <property type="match status" value="1"/>
</dbReference>
<evidence type="ECO:0000256" key="8">
    <source>
        <dbReference type="ARBA" id="ARBA00022842"/>
    </source>
</evidence>
<dbReference type="GO" id="GO:0003677">
    <property type="term" value="F:DNA binding"/>
    <property type="evidence" value="ECO:0007669"/>
    <property type="project" value="UniProtKB-KW"/>
</dbReference>
<comment type="catalytic activity">
    <reaction evidence="13">
        <text>DNA(n) + a 2'-deoxyribonucleoside 5'-triphosphate = DNA(n+1) + diphosphate</text>
        <dbReference type="Rhea" id="RHEA:22508"/>
        <dbReference type="Rhea" id="RHEA-COMP:17339"/>
        <dbReference type="Rhea" id="RHEA-COMP:17340"/>
        <dbReference type="ChEBI" id="CHEBI:33019"/>
        <dbReference type="ChEBI" id="CHEBI:61560"/>
        <dbReference type="ChEBI" id="CHEBI:173112"/>
        <dbReference type="EC" id="2.7.7.7"/>
    </reaction>
</comment>
<comment type="cofactor">
    <cofactor evidence="1">
        <name>Mg(2+)</name>
        <dbReference type="ChEBI" id="CHEBI:18420"/>
    </cofactor>
</comment>
<dbReference type="PRINTS" id="PR00867">
    <property type="entry name" value="DNAPOLG"/>
</dbReference>
<dbReference type="EMBL" id="KV454411">
    <property type="protein sequence ID" value="ODQ64564.1"/>
    <property type="molecule type" value="Genomic_DNA"/>
</dbReference>
<comment type="function">
    <text evidence="14">Involved in the replication of mitochondrial DNA.</text>
</comment>
<evidence type="ECO:0000256" key="10">
    <source>
        <dbReference type="ARBA" id="ARBA00023125"/>
    </source>
</evidence>
<dbReference type="Gene3D" id="1.10.150.20">
    <property type="entry name" value="5' to 3' exonuclease, C-terminal subdomain"/>
    <property type="match status" value="1"/>
</dbReference>
<keyword evidence="9" id="KW-0239">DNA-directed DNA polymerase</keyword>
<comment type="subcellular location">
    <subcellularLocation>
        <location evidence="2">Mitochondrion</location>
    </subcellularLocation>
</comment>
<dbReference type="SUPFAM" id="SSF56672">
    <property type="entry name" value="DNA/RNA polymerases"/>
    <property type="match status" value="1"/>
</dbReference>
<protein>
    <recommendedName>
        <fullName evidence="15">DNA polymerase gamma</fullName>
        <ecNumber evidence="4">2.7.7.7</ecNumber>
    </recommendedName>
    <alternativeName>
        <fullName evidence="12">Mitochondrial DNA polymerase catalytic subunit</fullName>
    </alternativeName>
</protein>
<dbReference type="OrthoDB" id="5588663at2759"/>
<keyword evidence="8" id="KW-0460">Magnesium</keyword>
<accession>A0A1E3PH76</accession>
<dbReference type="InterPro" id="IPR002297">
    <property type="entry name" value="DNA-dir_DNA_pol_A_mt"/>
</dbReference>
<dbReference type="Gene3D" id="3.30.70.370">
    <property type="match status" value="1"/>
</dbReference>
<evidence type="ECO:0000259" key="16">
    <source>
        <dbReference type="SMART" id="SM00482"/>
    </source>
</evidence>
<evidence type="ECO:0000256" key="9">
    <source>
        <dbReference type="ARBA" id="ARBA00022932"/>
    </source>
</evidence>
<evidence type="ECO:0000256" key="6">
    <source>
        <dbReference type="ARBA" id="ARBA00022695"/>
    </source>
</evidence>
<evidence type="ECO:0000256" key="12">
    <source>
        <dbReference type="ARBA" id="ARBA00031966"/>
    </source>
</evidence>
<keyword evidence="6" id="KW-0548">Nucleotidyltransferase</keyword>
<reference evidence="17 18" key="1">
    <citation type="journal article" date="2016" name="Proc. Natl. Acad. Sci. U.S.A.">
        <title>Comparative genomics of biotechnologically important yeasts.</title>
        <authorList>
            <person name="Riley R."/>
            <person name="Haridas S."/>
            <person name="Wolfe K.H."/>
            <person name="Lopes M.R."/>
            <person name="Hittinger C.T."/>
            <person name="Goeker M."/>
            <person name="Salamov A.A."/>
            <person name="Wisecaver J.H."/>
            <person name="Long T.M."/>
            <person name="Calvey C.H."/>
            <person name="Aerts A.L."/>
            <person name="Barry K.W."/>
            <person name="Choi C."/>
            <person name="Clum A."/>
            <person name="Coughlan A.Y."/>
            <person name="Deshpande S."/>
            <person name="Douglass A.P."/>
            <person name="Hanson S.J."/>
            <person name="Klenk H.-P."/>
            <person name="LaButti K.M."/>
            <person name="Lapidus A."/>
            <person name="Lindquist E.A."/>
            <person name="Lipzen A.M."/>
            <person name="Meier-Kolthoff J.P."/>
            <person name="Ohm R.A."/>
            <person name="Otillar R.P."/>
            <person name="Pangilinan J.L."/>
            <person name="Peng Y."/>
            <person name="Rokas A."/>
            <person name="Rosa C.A."/>
            <person name="Scheuner C."/>
            <person name="Sibirny A.A."/>
            <person name="Slot J.C."/>
            <person name="Stielow J.B."/>
            <person name="Sun H."/>
            <person name="Kurtzman C.P."/>
            <person name="Blackwell M."/>
            <person name="Grigoriev I.V."/>
            <person name="Jeffries T.W."/>
        </authorList>
    </citation>
    <scope>NUCLEOTIDE SEQUENCE [LARGE SCALE GENOMIC DNA]</scope>
    <source>
        <strain evidence="17 18">DSM 6958</strain>
    </source>
</reference>
<evidence type="ECO:0000256" key="5">
    <source>
        <dbReference type="ARBA" id="ARBA00022679"/>
    </source>
</evidence>
<feature type="domain" description="DNA-directed DNA polymerase family A palm" evidence="16">
    <location>
        <begin position="688"/>
        <end position="918"/>
    </location>
</feature>
<dbReference type="GO" id="GO:0006264">
    <property type="term" value="P:mitochondrial DNA replication"/>
    <property type="evidence" value="ECO:0007669"/>
    <property type="project" value="EnsemblFungi"/>
</dbReference>
<keyword evidence="7" id="KW-0235">DNA replication</keyword>
<keyword evidence="18" id="KW-1185">Reference proteome</keyword>
<sequence length="1212" mass="137747">MLKSIGIRGTIKYGITITTRGKLKYNYELETLSAFTQVRLASNHSPMDKSEKLTKDSDLRINPVGIQRLSKEMHEKVFGDKNVEYSEKDPLVKLAKEHLSMHNLWGKKTIIGDPINFSLPKVQGKTLDEHFHNIALKDSEPYFTLAKELSKSKIPPIPSQWIKKSGWVKYVEGQKPVSVDYPNDSQLVFDVEVLYKISDYAVMATAVSPQAWYAWVSPWVMKESDSPNHLIPLGNNKEKVIVGHNVSYDRKRVLEEYSILQTRNMFLDTLSFHVATSGMCSRQRGTWGKYKKAVSQLESEDDRENLEIINEEIESSKEENPWVSMSSYNGLADVAKLHCNITLDKSVRNYFGELDNHGVYDMLDELLQYCAKDVQATFKVYSKVFPRFLEVCPHPVTFTALRHISSVFLPIDESWTNYINTTESLYQKGIESSHNMLQKIAFKTLELADKPDIWKNDPWLSQLNWKKKPVRYTKPKKKDELPRLAKNQKFPGYPMWFVDLHPTAKSAMHLTMKSRITPLLLKLQWEDKPFVWSETYGWMFGVPVEQKEEFLALGYTCCDMNLDQNIEFRDNAARIAYLKIPHKDGADARCTLPLSKNYLSYFEKGKMTSVYSTVKAALKTVVEGSYWASSRERIKSQMTVWNKEFPMGVDDKHIGMILPAIIPMGTVTRRAVENTWLTASNAKKNRLGSELKAMVKAPPGYKFVGADVDSEELWIASLFGDSLFKIHGGTALGWMTLEGSKSEGTDLHSSTANIIGISRNEAKIFNYGRIYGAGVKFAGQLLKQFNPQMTKEMSTKLVNKLYESTKGKKRKGLNGNNRPLWTGGTESIVFNRLEDIADQDFPRTPVLGAAVTDALKRGNLVKASFMTSRVNWVVQSSGVDYLHLLIVAMQHLIQIYKIDARLCITVHDEIRYMVKEKDQYRAALALQISNLWTRAMFSQQVGINDLPQSCAFFSAIDIDTVLRKEVDMDCVTPSHPNSIAPGESLDITALLAKNVSLSEDHDRGSDPVGRTDDLSKASSTYVPKKSVFQNIDATNKDPEYYLAAQIVKNMRKIPKIIGGERYKDARLRNSEVDFTEIEPCESKMEANSINTNSRYLTPKSGKIKARLAQVKKGYLENSNNRADYNQLSKFSSFPDAVYLADPLIANSHFLETAAPDEIDLLFADNLYLDNMVTALRKNTKESYLSSPSRYPLGSYSRQYEDMQVKRGRERDL</sequence>
<dbReference type="SUPFAM" id="SSF53098">
    <property type="entry name" value="Ribonuclease H-like"/>
    <property type="match status" value="1"/>
</dbReference>
<evidence type="ECO:0000313" key="17">
    <source>
        <dbReference type="EMBL" id="ODQ64564.1"/>
    </source>
</evidence>
<evidence type="ECO:0000313" key="18">
    <source>
        <dbReference type="Proteomes" id="UP000095009"/>
    </source>
</evidence>
<evidence type="ECO:0000256" key="14">
    <source>
        <dbReference type="ARBA" id="ARBA00057053"/>
    </source>
</evidence>
<dbReference type="FunFam" id="1.10.150.20:FF:000035">
    <property type="entry name" value="DNA polymerase gamma, mitochondrial"/>
    <property type="match status" value="1"/>
</dbReference>
<evidence type="ECO:0000256" key="1">
    <source>
        <dbReference type="ARBA" id="ARBA00001946"/>
    </source>
</evidence>
<organism evidence="17 18">
    <name type="scientific">Nadsonia fulvescens var. elongata DSM 6958</name>
    <dbReference type="NCBI Taxonomy" id="857566"/>
    <lineage>
        <taxon>Eukaryota</taxon>
        <taxon>Fungi</taxon>
        <taxon>Dikarya</taxon>
        <taxon>Ascomycota</taxon>
        <taxon>Saccharomycotina</taxon>
        <taxon>Dipodascomycetes</taxon>
        <taxon>Dipodascales</taxon>
        <taxon>Dipodascales incertae sedis</taxon>
        <taxon>Nadsonia</taxon>
    </lineage>
</organism>
<dbReference type="STRING" id="857566.A0A1E3PH76"/>
<evidence type="ECO:0000256" key="15">
    <source>
        <dbReference type="ARBA" id="ARBA00069489"/>
    </source>
</evidence>
<dbReference type="GO" id="GO:0003887">
    <property type="term" value="F:DNA-directed DNA polymerase activity"/>
    <property type="evidence" value="ECO:0007669"/>
    <property type="project" value="UniProtKB-KW"/>
</dbReference>
<dbReference type="InterPro" id="IPR001098">
    <property type="entry name" value="DNA-dir_DNA_pol_A_palm_dom"/>
</dbReference>
<dbReference type="GO" id="GO:0008408">
    <property type="term" value="F:3'-5' exonuclease activity"/>
    <property type="evidence" value="ECO:0007669"/>
    <property type="project" value="TreeGrafter"/>
</dbReference>
<comment type="similarity">
    <text evidence="3">Belongs to the DNA polymerase type-A family.</text>
</comment>
<dbReference type="FunFam" id="3.30.420.390:FF:000003">
    <property type="entry name" value="DNA polymerase gamma, mitochondrial"/>
    <property type="match status" value="1"/>
</dbReference>
<dbReference type="PANTHER" id="PTHR10267:SF0">
    <property type="entry name" value="DNA POLYMERASE SUBUNIT GAMMA-1"/>
    <property type="match status" value="1"/>
</dbReference>
<keyword evidence="11" id="KW-0496">Mitochondrion</keyword>
<proteinExistence type="inferred from homology"/>
<dbReference type="Proteomes" id="UP000095009">
    <property type="component" value="Unassembled WGS sequence"/>
</dbReference>
<dbReference type="Gene3D" id="3.30.420.390">
    <property type="match status" value="2"/>
</dbReference>
<name>A0A1E3PH76_9ASCO</name>
<dbReference type="InterPro" id="IPR012337">
    <property type="entry name" value="RNaseH-like_sf"/>
</dbReference>
<dbReference type="GO" id="GO:0005760">
    <property type="term" value="C:gamma DNA polymerase complex"/>
    <property type="evidence" value="ECO:0007669"/>
    <property type="project" value="InterPro"/>
</dbReference>
<dbReference type="EC" id="2.7.7.7" evidence="4"/>